<dbReference type="Gene3D" id="3.40.190.10">
    <property type="entry name" value="Periplasmic binding protein-like II"/>
    <property type="match status" value="1"/>
</dbReference>
<dbReference type="SUPFAM" id="SSF53850">
    <property type="entry name" value="Periplasmic binding protein-like II"/>
    <property type="match status" value="1"/>
</dbReference>
<proteinExistence type="predicted"/>
<sequence>MTSAREVVVEIDDHPLVWAGPTSGDYLSRWMASASQRSLVDLIEVSADGCQQQYRVARGSSFSDGSPVRARDHARAIRRALAVPALQRFLLDARGVHADADHLTIDLRRPAPHLPALLRSVDLAPISACGELSTGPYLPAELVADDEYMLSPAHASAPPVRVVVRRDPHEAPERYDRGDVDVTCATAFPLYRIPDYAERADFRTNDVAIQFCLEFVPGSSFAADPEARRRVLGALRYPDVVAACGHGVTSAAPPFHRELRPATIGRRISVRLGYWHYYPNRQVADEIADQLHRNLGYDVIVRRLDFVSGSAETCDLLLALRGPHFDAPLASIDLLDPTRADPQLGPLIERLSEDPDDLDAKRALETARRQRCPVIPLLDLQGHWLQRPGLTGNPWPPMHAIDFGRLVWSQGGSN</sequence>
<keyword evidence="2" id="KW-1185">Reference proteome</keyword>
<gene>
    <name evidence="1" type="ORF">EDD33_1999</name>
</gene>
<comment type="caution">
    <text evidence="1">The sequence shown here is derived from an EMBL/GenBank/DDBJ whole genome shotgun (WGS) entry which is preliminary data.</text>
</comment>
<dbReference type="EMBL" id="RKHO01000001">
    <property type="protein sequence ID" value="ROR91138.1"/>
    <property type="molecule type" value="Genomic_DNA"/>
</dbReference>
<organism evidence="1 2">
    <name type="scientific">Nocardioides aurantiacus</name>
    <dbReference type="NCBI Taxonomy" id="86796"/>
    <lineage>
        <taxon>Bacteria</taxon>
        <taxon>Bacillati</taxon>
        <taxon>Actinomycetota</taxon>
        <taxon>Actinomycetes</taxon>
        <taxon>Propionibacteriales</taxon>
        <taxon>Nocardioidaceae</taxon>
        <taxon>Nocardioides</taxon>
    </lineage>
</organism>
<reference evidence="1 2" key="1">
    <citation type="submission" date="2018-11" db="EMBL/GenBank/DDBJ databases">
        <title>Sequencing the genomes of 1000 actinobacteria strains.</title>
        <authorList>
            <person name="Klenk H.-P."/>
        </authorList>
    </citation>
    <scope>NUCLEOTIDE SEQUENCE [LARGE SCALE GENOMIC DNA]</scope>
    <source>
        <strain evidence="1 2">DSM 12652</strain>
    </source>
</reference>
<accession>A0A3N2CUP3</accession>
<evidence type="ECO:0000313" key="2">
    <source>
        <dbReference type="Proteomes" id="UP000281738"/>
    </source>
</evidence>
<dbReference type="AlphaFoldDB" id="A0A3N2CUP3"/>
<dbReference type="Proteomes" id="UP000281738">
    <property type="component" value="Unassembled WGS sequence"/>
</dbReference>
<protein>
    <submittedName>
        <fullName evidence="1">Peptide/nickel transport system substrate-binding protein</fullName>
    </submittedName>
</protein>
<name>A0A3N2CUP3_9ACTN</name>
<evidence type="ECO:0000313" key="1">
    <source>
        <dbReference type="EMBL" id="ROR91138.1"/>
    </source>
</evidence>